<feature type="transmembrane region" description="Helical" evidence="7">
    <location>
        <begin position="138"/>
        <end position="160"/>
    </location>
</feature>
<organism evidence="9 10">
    <name type="scientific">Actinomadura meyerae</name>
    <dbReference type="NCBI Taxonomy" id="240840"/>
    <lineage>
        <taxon>Bacteria</taxon>
        <taxon>Bacillati</taxon>
        <taxon>Actinomycetota</taxon>
        <taxon>Actinomycetes</taxon>
        <taxon>Streptosporangiales</taxon>
        <taxon>Thermomonosporaceae</taxon>
        <taxon>Actinomadura</taxon>
    </lineage>
</organism>
<keyword evidence="3" id="KW-1003">Cell membrane</keyword>
<dbReference type="Pfam" id="PF00528">
    <property type="entry name" value="BPD_transp_1"/>
    <property type="match status" value="1"/>
</dbReference>
<dbReference type="Gene3D" id="1.10.3720.10">
    <property type="entry name" value="MetI-like"/>
    <property type="match status" value="1"/>
</dbReference>
<dbReference type="Pfam" id="PF19300">
    <property type="entry name" value="BPD_transp_1_N"/>
    <property type="match status" value="1"/>
</dbReference>
<dbReference type="InterPro" id="IPR045621">
    <property type="entry name" value="BPD_transp_1_N"/>
</dbReference>
<dbReference type="AlphaFoldDB" id="A0A239G3R6"/>
<evidence type="ECO:0000256" key="5">
    <source>
        <dbReference type="ARBA" id="ARBA00022989"/>
    </source>
</evidence>
<evidence type="ECO:0000313" key="10">
    <source>
        <dbReference type="Proteomes" id="UP000198318"/>
    </source>
</evidence>
<feature type="transmembrane region" description="Helical" evidence="7">
    <location>
        <begin position="180"/>
        <end position="203"/>
    </location>
</feature>
<dbReference type="Proteomes" id="UP000198318">
    <property type="component" value="Unassembled WGS sequence"/>
</dbReference>
<dbReference type="InterPro" id="IPR035906">
    <property type="entry name" value="MetI-like_sf"/>
</dbReference>
<keyword evidence="5 7" id="KW-1133">Transmembrane helix</keyword>
<evidence type="ECO:0000256" key="2">
    <source>
        <dbReference type="ARBA" id="ARBA00022448"/>
    </source>
</evidence>
<evidence type="ECO:0000256" key="1">
    <source>
        <dbReference type="ARBA" id="ARBA00004651"/>
    </source>
</evidence>
<dbReference type="SUPFAM" id="SSF161098">
    <property type="entry name" value="MetI-like"/>
    <property type="match status" value="1"/>
</dbReference>
<proteinExistence type="inferred from homology"/>
<evidence type="ECO:0000256" key="4">
    <source>
        <dbReference type="ARBA" id="ARBA00022692"/>
    </source>
</evidence>
<dbReference type="OrthoDB" id="9778910at2"/>
<keyword evidence="2 7" id="KW-0813">Transport</keyword>
<evidence type="ECO:0000313" key="9">
    <source>
        <dbReference type="EMBL" id="SNS63827.1"/>
    </source>
</evidence>
<evidence type="ECO:0000256" key="3">
    <source>
        <dbReference type="ARBA" id="ARBA00022475"/>
    </source>
</evidence>
<comment type="similarity">
    <text evidence="7">Belongs to the binding-protein-dependent transport system permease family.</text>
</comment>
<dbReference type="PROSITE" id="PS50928">
    <property type="entry name" value="ABC_TM1"/>
    <property type="match status" value="1"/>
</dbReference>
<dbReference type="InterPro" id="IPR000515">
    <property type="entry name" value="MetI-like"/>
</dbReference>
<dbReference type="CDD" id="cd06261">
    <property type="entry name" value="TM_PBP2"/>
    <property type="match status" value="1"/>
</dbReference>
<comment type="subcellular location">
    <subcellularLocation>
        <location evidence="1 7">Cell membrane</location>
        <topology evidence="1 7">Multi-pass membrane protein</topology>
    </subcellularLocation>
</comment>
<dbReference type="GO" id="GO:0005886">
    <property type="term" value="C:plasma membrane"/>
    <property type="evidence" value="ECO:0007669"/>
    <property type="project" value="UniProtKB-SubCell"/>
</dbReference>
<dbReference type="RefSeq" id="WP_089325620.1">
    <property type="nucleotide sequence ID" value="NZ_FZOR01000007.1"/>
</dbReference>
<name>A0A239G3R6_9ACTN</name>
<reference evidence="9 10" key="1">
    <citation type="submission" date="2017-06" db="EMBL/GenBank/DDBJ databases">
        <authorList>
            <person name="Kim H.J."/>
            <person name="Triplett B.A."/>
        </authorList>
    </citation>
    <scope>NUCLEOTIDE SEQUENCE [LARGE SCALE GENOMIC DNA]</scope>
    <source>
        <strain evidence="9 10">DSM 44715</strain>
    </source>
</reference>
<accession>A0A239G3R6</accession>
<dbReference type="PANTHER" id="PTHR43163">
    <property type="entry name" value="DIPEPTIDE TRANSPORT SYSTEM PERMEASE PROTEIN DPPB-RELATED"/>
    <property type="match status" value="1"/>
</dbReference>
<keyword evidence="4 7" id="KW-0812">Transmembrane</keyword>
<feature type="transmembrane region" description="Helical" evidence="7">
    <location>
        <begin position="12"/>
        <end position="32"/>
    </location>
</feature>
<feature type="transmembrane region" description="Helical" evidence="7">
    <location>
        <begin position="239"/>
        <end position="264"/>
    </location>
</feature>
<feature type="domain" description="ABC transmembrane type-1" evidence="8">
    <location>
        <begin position="98"/>
        <end position="307"/>
    </location>
</feature>
<dbReference type="PANTHER" id="PTHR43163:SF6">
    <property type="entry name" value="DIPEPTIDE TRANSPORT SYSTEM PERMEASE PROTEIN DPPB-RELATED"/>
    <property type="match status" value="1"/>
</dbReference>
<dbReference type="EMBL" id="FZOR01000007">
    <property type="protein sequence ID" value="SNS63827.1"/>
    <property type="molecule type" value="Genomic_DNA"/>
</dbReference>
<keyword evidence="6 7" id="KW-0472">Membrane</keyword>
<evidence type="ECO:0000256" key="6">
    <source>
        <dbReference type="ARBA" id="ARBA00023136"/>
    </source>
</evidence>
<protein>
    <submittedName>
        <fullName evidence="9">Peptide/nickel transport system permease protein</fullName>
    </submittedName>
</protein>
<sequence length="319" mass="33930">MATILRMTAGRLLTLIPMVLGITLFVFVVLRFSPNDPAYNALGEGATPEARHAYAVEHGLTDPLPVRYVRFLGDLVRGDLGVTAPPSRSVTDAIGTAFPLTLQLTVFAVILGALFAVLLGVTAALFRDRWPDQAIRVLSMAGVAMPSFWLGILLIQWFALRLGWFPTGGYVNPADSVSGWLRSLALPAVAIAFPVGSLLARVVRTAMVEELDRDYVRTAVGGGLPRVVVVGRNVLRNALITPLTVLGLQIGYLLSGAVVVEAIFGLPGLGTLIMQGVTAGDPALVQGVVLGIALTFLVVNLLVDVLYLFANPRLRGATR</sequence>
<keyword evidence="10" id="KW-1185">Reference proteome</keyword>
<feature type="transmembrane region" description="Helical" evidence="7">
    <location>
        <begin position="104"/>
        <end position="126"/>
    </location>
</feature>
<gene>
    <name evidence="9" type="ORF">SAMN05443665_10079</name>
</gene>
<evidence type="ECO:0000256" key="7">
    <source>
        <dbReference type="RuleBase" id="RU363032"/>
    </source>
</evidence>
<evidence type="ECO:0000259" key="8">
    <source>
        <dbReference type="PROSITE" id="PS50928"/>
    </source>
</evidence>
<feature type="transmembrane region" description="Helical" evidence="7">
    <location>
        <begin position="284"/>
        <end position="310"/>
    </location>
</feature>
<dbReference type="GO" id="GO:0071916">
    <property type="term" value="F:dipeptide transmembrane transporter activity"/>
    <property type="evidence" value="ECO:0007669"/>
    <property type="project" value="TreeGrafter"/>
</dbReference>